<evidence type="ECO:0000256" key="15">
    <source>
        <dbReference type="ARBA" id="ARBA00024615"/>
    </source>
</evidence>
<dbReference type="GO" id="GO:0034045">
    <property type="term" value="C:phagophore assembly site membrane"/>
    <property type="evidence" value="ECO:0007669"/>
    <property type="project" value="UniProtKB-SubCell"/>
</dbReference>
<dbReference type="EMBL" id="JADGJQ010000020">
    <property type="protein sequence ID" value="KAJ3179577.1"/>
    <property type="molecule type" value="Genomic_DNA"/>
</dbReference>
<dbReference type="GO" id="GO:0006869">
    <property type="term" value="P:lipid transport"/>
    <property type="evidence" value="ECO:0007669"/>
    <property type="project" value="UniProtKB-KW"/>
</dbReference>
<evidence type="ECO:0000313" key="21">
    <source>
        <dbReference type="Proteomes" id="UP001212152"/>
    </source>
</evidence>
<evidence type="ECO:0000256" key="11">
    <source>
        <dbReference type="ARBA" id="ARBA00023034"/>
    </source>
</evidence>
<comment type="catalytic activity">
    <reaction evidence="16">
        <text>a 1,2-diacyl-sn-glycero-3-phospho-(1D-myo-inositol-3-phosphate)(in) = a 1,2-diacyl-sn-glycero-3-phospho-(1D-myo-inositol-3-phosphate)(out)</text>
        <dbReference type="Rhea" id="RHEA:67920"/>
        <dbReference type="ChEBI" id="CHEBI:58088"/>
    </reaction>
</comment>
<dbReference type="GO" id="GO:0005776">
    <property type="term" value="C:autophagosome"/>
    <property type="evidence" value="ECO:0007669"/>
    <property type="project" value="TreeGrafter"/>
</dbReference>
<evidence type="ECO:0000256" key="18">
    <source>
        <dbReference type="SAM" id="MobiDB-lite"/>
    </source>
</evidence>
<dbReference type="InterPro" id="IPR007241">
    <property type="entry name" value="Autophagy-rel_prot_9"/>
</dbReference>
<keyword evidence="10" id="KW-0072">Autophagy</keyword>
<keyword evidence="21" id="KW-1185">Reference proteome</keyword>
<protein>
    <recommendedName>
        <fullName evidence="6">Autophagy-related protein 9</fullName>
    </recommendedName>
</protein>
<dbReference type="Proteomes" id="UP001212152">
    <property type="component" value="Unassembled WGS sequence"/>
</dbReference>
<dbReference type="PANTHER" id="PTHR13038:SF10">
    <property type="entry name" value="AUTOPHAGY-RELATED PROTEIN 9"/>
    <property type="match status" value="1"/>
</dbReference>
<feature type="compositionally biased region" description="Basic and acidic residues" evidence="18">
    <location>
        <begin position="719"/>
        <end position="730"/>
    </location>
</feature>
<name>A0AAD5TLQ0_9FUNG</name>
<evidence type="ECO:0000256" key="10">
    <source>
        <dbReference type="ARBA" id="ARBA00023006"/>
    </source>
</evidence>
<comment type="subcellular location">
    <subcellularLocation>
        <location evidence="1">Cytoplasmic vesicle membrane</location>
        <topology evidence="1">Multi-pass membrane protein</topology>
    </subcellularLocation>
    <subcellularLocation>
        <location evidence="2">Endoplasmic reticulum membrane</location>
        <topology evidence="2">Multi-pass membrane protein</topology>
    </subcellularLocation>
    <subcellularLocation>
        <location evidence="4">Golgi apparatus membrane</location>
        <topology evidence="4">Multi-pass membrane protein</topology>
    </subcellularLocation>
    <subcellularLocation>
        <location evidence="3">Preautophagosomal structure membrane</location>
        <topology evidence="3">Multi-pass membrane protein</topology>
    </subcellularLocation>
</comment>
<feature type="region of interest" description="Disordered" evidence="18">
    <location>
        <begin position="590"/>
        <end position="645"/>
    </location>
</feature>
<feature type="compositionally biased region" description="Polar residues" evidence="18">
    <location>
        <begin position="731"/>
        <end position="741"/>
    </location>
</feature>
<keyword evidence="13 19" id="KW-0472">Membrane</keyword>
<comment type="catalytic activity">
    <reaction evidence="15">
        <text>a 1,2-diacyl-sn-glycero-3-phosphoethanolamine(in) = a 1,2-diacyl-sn-glycero-3-phosphoethanolamine(out)</text>
        <dbReference type="Rhea" id="RHEA:38895"/>
        <dbReference type="ChEBI" id="CHEBI:64612"/>
    </reaction>
</comment>
<gene>
    <name evidence="20" type="primary">ATG9</name>
    <name evidence="20" type="ORF">HDU87_002783</name>
</gene>
<evidence type="ECO:0000256" key="1">
    <source>
        <dbReference type="ARBA" id="ARBA00004439"/>
    </source>
</evidence>
<dbReference type="GO" id="GO:0061709">
    <property type="term" value="P:reticulophagy"/>
    <property type="evidence" value="ECO:0007669"/>
    <property type="project" value="TreeGrafter"/>
</dbReference>
<keyword evidence="7" id="KW-0813">Transport</keyword>
<evidence type="ECO:0000256" key="16">
    <source>
        <dbReference type="ARBA" id="ARBA00024621"/>
    </source>
</evidence>
<feature type="transmembrane region" description="Helical" evidence="19">
    <location>
        <begin position="1013"/>
        <end position="1034"/>
    </location>
</feature>
<evidence type="ECO:0000256" key="12">
    <source>
        <dbReference type="ARBA" id="ARBA00023055"/>
    </source>
</evidence>
<comment type="catalytic activity">
    <reaction evidence="14">
        <text>a 1,2-diacyl-sn-glycero-3-phospho-L-serine(in) = a 1,2-diacyl-sn-glycero-3-phospho-L-serine(out)</text>
        <dbReference type="Rhea" id="RHEA:38663"/>
        <dbReference type="ChEBI" id="CHEBI:57262"/>
    </reaction>
</comment>
<evidence type="ECO:0000256" key="4">
    <source>
        <dbReference type="ARBA" id="ARBA00004653"/>
    </source>
</evidence>
<comment type="similarity">
    <text evidence="5">Belongs to the ATG9 family.</text>
</comment>
<evidence type="ECO:0000256" key="14">
    <source>
        <dbReference type="ARBA" id="ARBA00024479"/>
    </source>
</evidence>
<evidence type="ECO:0000256" key="13">
    <source>
        <dbReference type="ARBA" id="ARBA00023136"/>
    </source>
</evidence>
<feature type="transmembrane region" description="Helical" evidence="19">
    <location>
        <begin position="806"/>
        <end position="832"/>
    </location>
</feature>
<dbReference type="PANTHER" id="PTHR13038">
    <property type="entry name" value="APG9 AUTOPHAGY 9"/>
    <property type="match status" value="1"/>
</dbReference>
<keyword evidence="9 19" id="KW-1133">Transmembrane helix</keyword>
<dbReference type="GO" id="GO:0000422">
    <property type="term" value="P:autophagy of mitochondrion"/>
    <property type="evidence" value="ECO:0007669"/>
    <property type="project" value="TreeGrafter"/>
</dbReference>
<evidence type="ECO:0000256" key="6">
    <source>
        <dbReference type="ARBA" id="ARBA00018074"/>
    </source>
</evidence>
<dbReference type="GO" id="GO:0034497">
    <property type="term" value="P:protein localization to phagophore assembly site"/>
    <property type="evidence" value="ECO:0007669"/>
    <property type="project" value="TreeGrafter"/>
</dbReference>
<evidence type="ECO:0000256" key="7">
    <source>
        <dbReference type="ARBA" id="ARBA00022448"/>
    </source>
</evidence>
<feature type="compositionally biased region" description="Acidic residues" evidence="18">
    <location>
        <begin position="700"/>
        <end position="712"/>
    </location>
</feature>
<dbReference type="GO" id="GO:0030659">
    <property type="term" value="C:cytoplasmic vesicle membrane"/>
    <property type="evidence" value="ECO:0007669"/>
    <property type="project" value="UniProtKB-SubCell"/>
</dbReference>
<reference evidence="20" key="1">
    <citation type="submission" date="2020-05" db="EMBL/GenBank/DDBJ databases">
        <title>Phylogenomic resolution of chytrid fungi.</title>
        <authorList>
            <person name="Stajich J.E."/>
            <person name="Amses K."/>
            <person name="Simmons R."/>
            <person name="Seto K."/>
            <person name="Myers J."/>
            <person name="Bonds A."/>
            <person name="Quandt C.A."/>
            <person name="Barry K."/>
            <person name="Liu P."/>
            <person name="Grigoriev I."/>
            <person name="Longcore J.E."/>
            <person name="James T.Y."/>
        </authorList>
    </citation>
    <scope>NUCLEOTIDE SEQUENCE</scope>
    <source>
        <strain evidence="20">JEL0379</strain>
    </source>
</reference>
<dbReference type="Pfam" id="PF04109">
    <property type="entry name" value="ATG9"/>
    <property type="match status" value="1"/>
</dbReference>
<keyword evidence="12" id="KW-0445">Lipid transport</keyword>
<feature type="transmembrane region" description="Helical" evidence="19">
    <location>
        <begin position="853"/>
        <end position="874"/>
    </location>
</feature>
<comment type="catalytic activity">
    <reaction evidence="17">
        <text>a 1,2-diacyl-sn-glycero-3-phosphocholine(in) = a 1,2-diacyl-sn-glycero-3-phosphocholine(out)</text>
        <dbReference type="Rhea" id="RHEA:38571"/>
        <dbReference type="ChEBI" id="CHEBI:57643"/>
    </reaction>
</comment>
<dbReference type="GO" id="GO:0034727">
    <property type="term" value="P:piecemeal microautophagy of the nucleus"/>
    <property type="evidence" value="ECO:0007669"/>
    <property type="project" value="TreeGrafter"/>
</dbReference>
<evidence type="ECO:0000256" key="19">
    <source>
        <dbReference type="SAM" id="Phobius"/>
    </source>
</evidence>
<evidence type="ECO:0000256" key="9">
    <source>
        <dbReference type="ARBA" id="ARBA00022989"/>
    </source>
</evidence>
<evidence type="ECO:0000256" key="5">
    <source>
        <dbReference type="ARBA" id="ARBA00006185"/>
    </source>
</evidence>
<sequence length="1354" mass="151483">MGLRSRAAAVLGRRNTRRRRCQVLSLGLLVVLAAAAALLHSASVHHPRHHTWRLWEKKDGAGKPLLPGVSGGQSLARTTLQHFSPARPPTPVCLVVAWQQGDRLPAYVRTSLDTFGAATTAPASKSPPSPSSSSPFAELYLFLPPSMGVRSMENLYDGRRTWPSNVHAVDIGEVDPAWRRHGWLGFISDNLCRLYAHGDHRHSSDWSSALTSWLFPWSFCSKLRNAVYKSLVKNRNPLVQLRPVYGDLFAPWINTERCSTWAWADLDTLWGDLPGLLNAPLLLSDSDVFTISFGDENRVYTRGQFTAFNHALTPAVDSAWRRCEDLGTIEKATEFFDKEGWAALDEGCAANAVISSGLRFTIIPIQEADGATLMRSDRGVLMACRVADRKRQGAVARAACRVAMRDRTDALLAATSPGHNRVSPFAAKATETQALQLEQPPNWESSCAGWLPSSETWCVKQGRLWDREAWWAQRVNSVPPVGDHTSRESVSQRHAYPPAMDPRKMVVVPPGQSTLEIEVYEVAVLHMQGWKRHLIPQHQSDDLDARDLAAGSAVVEVYEDGEGEPAEGEERGVVLRVFRKHSADCFRPKAPPVDLMNPRPATHAPGFSDVGVNGPQGGISYAPPILNHDDSGSESDPSPSFYDADRVPAPIAQSAAPAELAAIYVSDWDQAAPQNLAAPGPRQNFDNFTPAYQPPTIPFDNDEEEDDSDGDEAPASIRYEMRPLTGERTRTLSAQDLASRSQRQRLGLGRSDRSPKPSGILGNFAASMSLAASSDPKDRAMAFWTNAQNEDLVLEKIYSFYEGKGFYSIMLARVTNLLILAFIVGFSIFLFACIDYPLMHEKKQLSEVIRDNCLASVHMGSKLIIVIFFGWWSWEFLMLAREMPHLLEVSRFYKHVLGFGEAEMQTITWADVVATLSTLPVRDAALNAHTIANRILRKENYLVALFNKDVLNLTVPLPYIADQQFLTNYIEWSLTKTLLEYVFDESGQVRTKFVTGGSRTSLVNGLKKRFQHAALWVLAFAPFILFYRLMHFFFRYTEEFHKNPSSLGTRQYSPLAYWKFREFNELPDLFQRRLNRSYRIANKYMNQFPNARVTTLARFVSFITGAFLSVLIVATLLSEDLLHGFEITSGRSVFFYIGIFATSTAVLRGMVPDDNEVFEPALLLRNVVEEVRYFPDSWRGRMHSEAVRREFGALLPYKLFLFIQDLASVVLAPIILYYSLPSCAAEIIDFFKEFTVHVDGVGHVCSFAVWDFRKHGNAKTQAQDERFMSKGGKMEQSFLNFRINNPDWDPGEDESQYLNAILARVERGGGGGGEASQPAQFGTSSSMLIHSLLRPKVTTNHHAVPSPQKCRSEM</sequence>
<evidence type="ECO:0000313" key="20">
    <source>
        <dbReference type="EMBL" id="KAJ3179577.1"/>
    </source>
</evidence>
<accession>A0AAD5TLQ0</accession>
<feature type="transmembrane region" description="Helical" evidence="19">
    <location>
        <begin position="1199"/>
        <end position="1220"/>
    </location>
</feature>
<dbReference type="GO" id="GO:0005789">
    <property type="term" value="C:endoplasmic reticulum membrane"/>
    <property type="evidence" value="ECO:0007669"/>
    <property type="project" value="UniProtKB-SubCell"/>
</dbReference>
<keyword evidence="11" id="KW-0333">Golgi apparatus</keyword>
<feature type="transmembrane region" description="Helical" evidence="19">
    <location>
        <begin position="1133"/>
        <end position="1151"/>
    </location>
</feature>
<evidence type="ECO:0000256" key="8">
    <source>
        <dbReference type="ARBA" id="ARBA00022692"/>
    </source>
</evidence>
<organism evidence="20 21">
    <name type="scientific">Geranomyces variabilis</name>
    <dbReference type="NCBI Taxonomy" id="109894"/>
    <lineage>
        <taxon>Eukaryota</taxon>
        <taxon>Fungi</taxon>
        <taxon>Fungi incertae sedis</taxon>
        <taxon>Chytridiomycota</taxon>
        <taxon>Chytridiomycota incertae sedis</taxon>
        <taxon>Chytridiomycetes</taxon>
        <taxon>Spizellomycetales</taxon>
        <taxon>Powellomycetaceae</taxon>
        <taxon>Geranomyces</taxon>
    </lineage>
</organism>
<dbReference type="GO" id="GO:0000139">
    <property type="term" value="C:Golgi membrane"/>
    <property type="evidence" value="ECO:0007669"/>
    <property type="project" value="UniProtKB-SubCell"/>
</dbReference>
<evidence type="ECO:0000256" key="3">
    <source>
        <dbReference type="ARBA" id="ARBA00004511"/>
    </source>
</evidence>
<evidence type="ECO:0000256" key="2">
    <source>
        <dbReference type="ARBA" id="ARBA00004477"/>
    </source>
</evidence>
<feature type="transmembrane region" description="Helical" evidence="19">
    <location>
        <begin position="1095"/>
        <end position="1117"/>
    </location>
</feature>
<keyword evidence="8 19" id="KW-0812">Transmembrane</keyword>
<proteinExistence type="inferred from homology"/>
<comment type="caution">
    <text evidence="20">The sequence shown here is derived from an EMBL/GenBank/DDBJ whole genome shotgun (WGS) entry which is preliminary data.</text>
</comment>
<evidence type="ECO:0000256" key="17">
    <source>
        <dbReference type="ARBA" id="ARBA00024631"/>
    </source>
</evidence>
<feature type="region of interest" description="Disordered" evidence="18">
    <location>
        <begin position="674"/>
        <end position="758"/>
    </location>
</feature>